<gene>
    <name evidence="2" type="ORF">LCGC14_2200590</name>
</gene>
<dbReference type="EMBL" id="LAZR01028988">
    <property type="protein sequence ID" value="KKL60911.1"/>
    <property type="molecule type" value="Genomic_DNA"/>
</dbReference>
<feature type="non-terminal residue" evidence="2">
    <location>
        <position position="624"/>
    </location>
</feature>
<protein>
    <submittedName>
        <fullName evidence="2">Uncharacterized protein</fullName>
    </submittedName>
</protein>
<feature type="compositionally biased region" description="Basic and acidic residues" evidence="1">
    <location>
        <begin position="268"/>
        <end position="287"/>
    </location>
</feature>
<evidence type="ECO:0000256" key="1">
    <source>
        <dbReference type="SAM" id="MobiDB-lite"/>
    </source>
</evidence>
<reference evidence="2" key="1">
    <citation type="journal article" date="2015" name="Nature">
        <title>Complex archaea that bridge the gap between prokaryotes and eukaryotes.</title>
        <authorList>
            <person name="Spang A."/>
            <person name="Saw J.H."/>
            <person name="Jorgensen S.L."/>
            <person name="Zaremba-Niedzwiedzka K."/>
            <person name="Martijn J."/>
            <person name="Lind A.E."/>
            <person name="van Eijk R."/>
            <person name="Schleper C."/>
            <person name="Guy L."/>
            <person name="Ettema T.J."/>
        </authorList>
    </citation>
    <scope>NUCLEOTIDE SEQUENCE</scope>
</reference>
<feature type="region of interest" description="Disordered" evidence="1">
    <location>
        <begin position="215"/>
        <end position="287"/>
    </location>
</feature>
<accession>A0A0F9E419</accession>
<feature type="compositionally biased region" description="Basic and acidic residues" evidence="1">
    <location>
        <begin position="241"/>
        <end position="260"/>
    </location>
</feature>
<organism evidence="2">
    <name type="scientific">marine sediment metagenome</name>
    <dbReference type="NCBI Taxonomy" id="412755"/>
    <lineage>
        <taxon>unclassified sequences</taxon>
        <taxon>metagenomes</taxon>
        <taxon>ecological metagenomes</taxon>
    </lineage>
</organism>
<comment type="caution">
    <text evidence="2">The sequence shown here is derived from an EMBL/GenBank/DDBJ whole genome shotgun (WGS) entry which is preliminary data.</text>
</comment>
<feature type="compositionally biased region" description="Basic and acidic residues" evidence="1">
    <location>
        <begin position="217"/>
        <end position="234"/>
    </location>
</feature>
<dbReference type="AlphaFoldDB" id="A0A0F9E419"/>
<proteinExistence type="predicted"/>
<evidence type="ECO:0000313" key="2">
    <source>
        <dbReference type="EMBL" id="KKL60911.1"/>
    </source>
</evidence>
<sequence length="624" mass="69509">LKKKGYDDTKPFPGGKEKKEFRCSVIGIEVKELESCFHVEGLVATTHVDNVDMEEGIDIPDRILKDTLDSFAEQINTNKEARVMGIHHSEGHPINPEYFGLADVENNPAKVIELTDGEYGLYVDTKLLKDDPATEGIIKDFQSGELNSFSITYDTDGFNTTDFEWVGNNLVRFLLPETRLHGYTGASNPKNPNAIATACGFKEFKELVGMDQLNQREVNKKMDKKEIKEEEKSPEAQPESTPEKPEEKPEEANPEKPSEEPKDDSEEKEFRNWKSAKKDTEEKELMEKSAEKIADKVIGKLEIKEKVLKDNNSPSDNAEVSLEIKEFKEILENPKKLEIKEQFRRAAAICELSPRLDWREANTSACEGREYKSFGVNGTDLEFKGLGITTNQNTDADYLQSSAELQDIYDPVIYNALNQATLTWNLLPKDDYSKKGNNQVQFTLKTAANTSAAFYSGNAVTTGNVTRLKYQTKFKKLQVGVSVDGDMIAAARGGPVSDVFAQEVMDSTMDMLAVLNLALFAEVGLETADAVIGFEYITDNSGNGSLYNLSRTSANKLAPDSNGDTYINQDSEVISMTNLRAAIRQAVTEGANKSNLIFITSLVQGDMLRGKFDDSRRMLTAKDT</sequence>
<name>A0A0F9E419_9ZZZZ</name>
<feature type="non-terminal residue" evidence="2">
    <location>
        <position position="1"/>
    </location>
</feature>